<dbReference type="EMBL" id="CADCTZ010000902">
    <property type="protein sequence ID" value="CAA9370596.1"/>
    <property type="molecule type" value="Genomic_DNA"/>
</dbReference>
<evidence type="ECO:0000313" key="3">
    <source>
        <dbReference type="EMBL" id="CAA9370596.1"/>
    </source>
</evidence>
<dbReference type="Pfam" id="PF01446">
    <property type="entry name" value="Rep_1"/>
    <property type="match status" value="1"/>
</dbReference>
<sequence>MPASNESKGGDSWFLAEISPADQSWDAHRAQSDEIAKLYELCGYERYAERISQCSEWLMYALKSNDEGEIRLKLRDARFCRVRHCVVCQWRRSLMWRARFFKALPEIQAKYPTGRWIFVTLTVKNCELSELKKTLTWMNTAWKRFLGRKEFPALGFIKSVEVTRGWDGTAHPHFHCLMLVPAGYFSKGYIAQAEWTSLWQSCLKVDYTPIVNVKTVKGKKGTLNATGEASKEAMARAVCETLKYSVKPDDLLADPEWLGELTKQLQKTRAISIGGCLKEFFSEDEPEDLINADIEEEEKTEDEAMLFFDWASAIRRYKKGSGRKSS</sequence>
<protein>
    <submittedName>
        <fullName evidence="3">Replication protein</fullName>
    </submittedName>
</protein>
<dbReference type="InterPro" id="IPR000989">
    <property type="entry name" value="Rep"/>
</dbReference>
<gene>
    <name evidence="3" type="ORF">AVDCRST_MAG84-4286</name>
</gene>
<evidence type="ECO:0000256" key="2">
    <source>
        <dbReference type="ARBA" id="ARBA00022705"/>
    </source>
</evidence>
<evidence type="ECO:0000256" key="1">
    <source>
        <dbReference type="ARBA" id="ARBA00008909"/>
    </source>
</evidence>
<proteinExistence type="inferred from homology"/>
<organism evidence="3">
    <name type="scientific">uncultured Microcoleus sp</name>
    <dbReference type="NCBI Taxonomy" id="259945"/>
    <lineage>
        <taxon>Bacteria</taxon>
        <taxon>Bacillati</taxon>
        <taxon>Cyanobacteriota</taxon>
        <taxon>Cyanophyceae</taxon>
        <taxon>Oscillatoriophycideae</taxon>
        <taxon>Oscillatoriales</taxon>
        <taxon>Microcoleaceae</taxon>
        <taxon>Microcoleus</taxon>
        <taxon>environmental samples</taxon>
    </lineage>
</organism>
<name>A0A6J4MW88_9CYAN</name>
<reference evidence="3" key="1">
    <citation type="submission" date="2020-02" db="EMBL/GenBank/DDBJ databases">
        <authorList>
            <person name="Meier V. D."/>
        </authorList>
    </citation>
    <scope>NUCLEOTIDE SEQUENCE</scope>
    <source>
        <strain evidence="3">AVDCRST_MAG84</strain>
    </source>
</reference>
<accession>A0A6J4MW88</accession>
<comment type="similarity">
    <text evidence="1">Belongs to the Gram-positive plasmids replication protein type 1 family.</text>
</comment>
<dbReference type="GO" id="GO:0006260">
    <property type="term" value="P:DNA replication"/>
    <property type="evidence" value="ECO:0007669"/>
    <property type="project" value="UniProtKB-KW"/>
</dbReference>
<dbReference type="GO" id="GO:0003677">
    <property type="term" value="F:DNA binding"/>
    <property type="evidence" value="ECO:0007669"/>
    <property type="project" value="InterPro"/>
</dbReference>
<keyword evidence="2" id="KW-0235">DNA replication</keyword>
<dbReference type="AlphaFoldDB" id="A0A6J4MW88"/>